<feature type="region of interest" description="CPSase" evidence="8">
    <location>
        <begin position="1"/>
        <end position="176"/>
    </location>
</feature>
<evidence type="ECO:0000256" key="6">
    <source>
        <dbReference type="ARBA" id="ARBA00022962"/>
    </source>
</evidence>
<dbReference type="NCBIfam" id="NF009475">
    <property type="entry name" value="PRK12838.1"/>
    <property type="match status" value="1"/>
</dbReference>
<keyword evidence="8" id="KW-0055">Arginine biosynthesis</keyword>
<keyword evidence="8" id="KW-0665">Pyrimidine biosynthesis</keyword>
<comment type="caution">
    <text evidence="10">The sequence shown here is derived from an EMBL/GenBank/DDBJ whole genome shotgun (WGS) entry which is preliminary data.</text>
</comment>
<sequence length="401" mass="44231">MDFKARLILEDGAVFEGKAAGFPKSVSGEVVFATGMTGYDLSLTDPSYTGQILTFTYPLIGNWGVPREEFWESGKIQVSGVVISDLTAAPSHYLMQKTLNDCLIEEKIPAIVGVDTRALTQKLREKGVMLGKIVIDDKDIAVDDPNTRNLVAEVSTKKVIIHKPLSGWRLWKESRPHFASLRGAKQHYTVTTGGLARRSSAMQSVGGKETTDRTRAKIALLNCGAKRNIARSLTARGATIYELPWNYDPFGNNLKIDGLVISNGPGNPKMAKESIAIIKKALDRKIPTFGICLGNQLLALAAGGNTYKLKFGHRAQNQPTIEVNSQRCYITTQNHGFAVDEKKLPSGFKRWFYNANDNTNEGITHVKLPFLGVQFHPEAAPGPTDTNWLFDYFLERVTSDK</sequence>
<dbReference type="Pfam" id="PF00988">
    <property type="entry name" value="CPSase_sm_chain"/>
    <property type="match status" value="1"/>
</dbReference>
<keyword evidence="8" id="KW-0028">Amino-acid biosynthesis</keyword>
<gene>
    <name evidence="8" type="primary">carA</name>
    <name evidence="10" type="ORF">A3A60_00865</name>
</gene>
<dbReference type="GO" id="GO:0006541">
    <property type="term" value="P:glutamine metabolic process"/>
    <property type="evidence" value="ECO:0007669"/>
    <property type="project" value="InterPro"/>
</dbReference>
<reference evidence="10 11" key="1">
    <citation type="journal article" date="2016" name="Nat. Commun.">
        <title>Thousands of microbial genomes shed light on interconnected biogeochemical processes in an aquifer system.</title>
        <authorList>
            <person name="Anantharaman K."/>
            <person name="Brown C.T."/>
            <person name="Hug L.A."/>
            <person name="Sharon I."/>
            <person name="Castelle C.J."/>
            <person name="Probst A.J."/>
            <person name="Thomas B.C."/>
            <person name="Singh A."/>
            <person name="Wilkins M.J."/>
            <person name="Karaoz U."/>
            <person name="Brodie E.L."/>
            <person name="Williams K.H."/>
            <person name="Hubbard S.S."/>
            <person name="Banfield J.F."/>
        </authorList>
    </citation>
    <scope>NUCLEOTIDE SEQUENCE [LARGE SCALE GENOMIC DNA]</scope>
</reference>
<feature type="domain" description="Carbamoyl-phosphate synthase small subunit N-terminal" evidence="9">
    <location>
        <begin position="3"/>
        <end position="134"/>
    </location>
</feature>
<dbReference type="Gene3D" id="3.50.30.20">
    <property type="entry name" value="Carbamoyl-phosphate synthase small subunit, N-terminal domain"/>
    <property type="match status" value="1"/>
</dbReference>
<dbReference type="InterPro" id="IPR006274">
    <property type="entry name" value="CarbamoylP_synth_ssu"/>
</dbReference>
<evidence type="ECO:0000256" key="5">
    <source>
        <dbReference type="ARBA" id="ARBA00022840"/>
    </source>
</evidence>
<dbReference type="CDD" id="cd01744">
    <property type="entry name" value="GATase1_CPSase"/>
    <property type="match status" value="1"/>
</dbReference>
<dbReference type="GO" id="GO:0004359">
    <property type="term" value="F:glutaminase activity"/>
    <property type="evidence" value="ECO:0007669"/>
    <property type="project" value="RHEA"/>
</dbReference>
<comment type="function">
    <text evidence="8">Small subunit of the glutamine-dependent carbamoyl phosphate synthetase (CPSase). CPSase catalyzes the formation of carbamoyl phosphate from the ammonia moiety of glutamine, carbonate, and phosphate donated by ATP, constituting the first step of 2 biosynthetic pathways, one leading to arginine and/or urea and the other to pyrimidine nucleotides. The small subunit (glutamine amidotransferase) binds and cleaves glutamine to supply the large subunit with the substrate ammonia.</text>
</comment>
<comment type="pathway">
    <text evidence="8">Pyrimidine metabolism; UMP biosynthesis via de novo pathway; (S)-dihydroorotate from bicarbonate: step 1/3.</text>
</comment>
<dbReference type="InterPro" id="IPR029062">
    <property type="entry name" value="Class_I_gatase-like"/>
</dbReference>
<dbReference type="GO" id="GO:0044205">
    <property type="term" value="P:'de novo' UMP biosynthetic process"/>
    <property type="evidence" value="ECO:0007669"/>
    <property type="project" value="UniProtKB-UniRule"/>
</dbReference>
<feature type="binding site" evidence="8">
    <location>
        <position position="334"/>
    </location>
    <ligand>
        <name>L-glutamine</name>
        <dbReference type="ChEBI" id="CHEBI:58359"/>
    </ligand>
</feature>
<evidence type="ECO:0000313" key="10">
    <source>
        <dbReference type="EMBL" id="OGE08889.1"/>
    </source>
</evidence>
<feature type="binding site" evidence="8">
    <location>
        <position position="337"/>
    </location>
    <ligand>
        <name>L-glutamine</name>
        <dbReference type="ChEBI" id="CHEBI:58359"/>
    </ligand>
</feature>
<dbReference type="PRINTS" id="PR00096">
    <property type="entry name" value="GATASE"/>
</dbReference>
<keyword evidence="4 8" id="KW-0547">Nucleotide-binding</keyword>
<dbReference type="EC" id="6.3.5.5" evidence="8"/>
<feature type="active site" description="Nucleophile" evidence="8">
    <location>
        <position position="292"/>
    </location>
</feature>
<comment type="subunit">
    <text evidence="8">Composed of two chains; the small (or glutamine) chain promotes the hydrolysis of glutamine to ammonia, which is used by the large (or ammonia) chain to synthesize carbamoyl phosphate. Tetramer of heterodimers (alpha,beta)4.</text>
</comment>
<feature type="binding site" evidence="8">
    <location>
        <position position="293"/>
    </location>
    <ligand>
        <name>L-glutamine</name>
        <dbReference type="ChEBI" id="CHEBI:58359"/>
    </ligand>
</feature>
<organism evidence="10 11">
    <name type="scientific">Candidatus Curtissbacteria bacterium RIFCSPLOWO2_01_FULL_42_26</name>
    <dbReference type="NCBI Taxonomy" id="1797729"/>
    <lineage>
        <taxon>Bacteria</taxon>
        <taxon>Candidatus Curtissiibacteriota</taxon>
    </lineage>
</organism>
<evidence type="ECO:0000256" key="1">
    <source>
        <dbReference type="ARBA" id="ARBA00005077"/>
    </source>
</evidence>
<dbReference type="GO" id="GO:0006207">
    <property type="term" value="P:'de novo' pyrimidine nucleobase biosynthetic process"/>
    <property type="evidence" value="ECO:0007669"/>
    <property type="project" value="InterPro"/>
</dbReference>
<feature type="binding site" evidence="8">
    <location>
        <position position="266"/>
    </location>
    <ligand>
        <name>L-glutamine</name>
        <dbReference type="ChEBI" id="CHEBI:58359"/>
    </ligand>
</feature>
<evidence type="ECO:0000256" key="7">
    <source>
        <dbReference type="ARBA" id="ARBA00048816"/>
    </source>
</evidence>
<evidence type="ECO:0000256" key="2">
    <source>
        <dbReference type="ARBA" id="ARBA00007800"/>
    </source>
</evidence>
<dbReference type="InterPro" id="IPR050472">
    <property type="entry name" value="Anth_synth/Amidotransfase"/>
</dbReference>
<dbReference type="SMART" id="SM01097">
    <property type="entry name" value="CPSase_sm_chain"/>
    <property type="match status" value="1"/>
</dbReference>
<dbReference type="InterPro" id="IPR002474">
    <property type="entry name" value="CarbamoylP_synth_ssu_N"/>
</dbReference>
<comment type="catalytic activity">
    <reaction evidence="8">
        <text>L-glutamine + H2O = L-glutamate + NH4(+)</text>
        <dbReference type="Rhea" id="RHEA:15889"/>
        <dbReference type="ChEBI" id="CHEBI:15377"/>
        <dbReference type="ChEBI" id="CHEBI:28938"/>
        <dbReference type="ChEBI" id="CHEBI:29985"/>
        <dbReference type="ChEBI" id="CHEBI:58359"/>
    </reaction>
</comment>
<feature type="active site" evidence="8">
    <location>
        <position position="378"/>
    </location>
</feature>
<comment type="pathway">
    <text evidence="1 8">Amino-acid biosynthesis; L-arginine biosynthesis; carbamoyl phosphate from bicarbonate: step 1/1.</text>
</comment>
<feature type="active site" evidence="8">
    <location>
        <position position="376"/>
    </location>
</feature>
<dbReference type="GO" id="GO:0006526">
    <property type="term" value="P:L-arginine biosynthetic process"/>
    <property type="evidence" value="ECO:0007669"/>
    <property type="project" value="UniProtKB-UniRule"/>
</dbReference>
<keyword evidence="5 8" id="KW-0067">ATP-binding</keyword>
<dbReference type="EMBL" id="MFBS01000030">
    <property type="protein sequence ID" value="OGE08889.1"/>
    <property type="molecule type" value="Genomic_DNA"/>
</dbReference>
<dbReference type="Proteomes" id="UP000179227">
    <property type="component" value="Unassembled WGS sequence"/>
</dbReference>
<dbReference type="Pfam" id="PF00117">
    <property type="entry name" value="GATase"/>
    <property type="match status" value="1"/>
</dbReference>
<accession>A0A1F5HY46</accession>
<dbReference type="NCBIfam" id="TIGR01368">
    <property type="entry name" value="CPSaseIIsmall"/>
    <property type="match status" value="1"/>
</dbReference>
<feature type="binding site" evidence="8">
    <location>
        <position position="296"/>
    </location>
    <ligand>
        <name>L-glutamine</name>
        <dbReference type="ChEBI" id="CHEBI:58359"/>
    </ligand>
</feature>
<feature type="binding site" evidence="8">
    <location>
        <position position="336"/>
    </location>
    <ligand>
        <name>L-glutamine</name>
        <dbReference type="ChEBI" id="CHEBI:58359"/>
    </ligand>
</feature>
<protein>
    <recommendedName>
        <fullName evidence="8">Carbamoyl phosphate synthase small chain</fullName>
        <ecNumber evidence="8">6.3.5.5</ecNumber>
    </recommendedName>
    <alternativeName>
        <fullName evidence="8">Carbamoyl phosphate synthetase glutamine chain</fullName>
    </alternativeName>
</protein>
<dbReference type="UniPathway" id="UPA00070">
    <property type="reaction ID" value="UER00115"/>
</dbReference>
<comment type="similarity">
    <text evidence="2 8">Belongs to the CarA family.</text>
</comment>
<dbReference type="GO" id="GO:0004088">
    <property type="term" value="F:carbamoyl-phosphate synthase (glutamine-hydrolyzing) activity"/>
    <property type="evidence" value="ECO:0007669"/>
    <property type="project" value="UniProtKB-UniRule"/>
</dbReference>
<comment type="catalytic activity">
    <reaction evidence="7 8">
        <text>hydrogencarbonate + L-glutamine + 2 ATP + H2O = carbamoyl phosphate + L-glutamate + 2 ADP + phosphate + 2 H(+)</text>
        <dbReference type="Rhea" id="RHEA:18633"/>
        <dbReference type="ChEBI" id="CHEBI:15377"/>
        <dbReference type="ChEBI" id="CHEBI:15378"/>
        <dbReference type="ChEBI" id="CHEBI:17544"/>
        <dbReference type="ChEBI" id="CHEBI:29985"/>
        <dbReference type="ChEBI" id="CHEBI:30616"/>
        <dbReference type="ChEBI" id="CHEBI:43474"/>
        <dbReference type="ChEBI" id="CHEBI:58228"/>
        <dbReference type="ChEBI" id="CHEBI:58359"/>
        <dbReference type="ChEBI" id="CHEBI:456216"/>
        <dbReference type="EC" id="6.3.5.5"/>
    </reaction>
</comment>
<keyword evidence="6 8" id="KW-0315">Glutamine amidotransferase</keyword>
<dbReference type="InterPro" id="IPR017926">
    <property type="entry name" value="GATASE"/>
</dbReference>
<evidence type="ECO:0000313" key="11">
    <source>
        <dbReference type="Proteomes" id="UP000179227"/>
    </source>
</evidence>
<dbReference type="PANTHER" id="PTHR43418">
    <property type="entry name" value="MULTIFUNCTIONAL TRYPTOPHAN BIOSYNTHESIS PROTEIN-RELATED"/>
    <property type="match status" value="1"/>
</dbReference>
<dbReference type="HAMAP" id="MF_01209">
    <property type="entry name" value="CPSase_S_chain"/>
    <property type="match status" value="1"/>
</dbReference>
<dbReference type="InterPro" id="IPR035686">
    <property type="entry name" value="CPSase_GATase1"/>
</dbReference>
<dbReference type="AlphaFoldDB" id="A0A1F5HY46"/>
<name>A0A1F5HY46_9BACT</name>
<dbReference type="SUPFAM" id="SSF52021">
    <property type="entry name" value="Carbamoyl phosphate synthetase, small subunit N-terminal domain"/>
    <property type="match status" value="1"/>
</dbReference>
<dbReference type="UniPathway" id="UPA00068">
    <property type="reaction ID" value="UER00171"/>
</dbReference>
<keyword evidence="3 8" id="KW-0436">Ligase</keyword>
<dbReference type="PANTHER" id="PTHR43418:SF7">
    <property type="entry name" value="CARBAMOYL-PHOSPHATE SYNTHASE SMALL CHAIN"/>
    <property type="match status" value="1"/>
</dbReference>
<dbReference type="PROSITE" id="PS51273">
    <property type="entry name" value="GATASE_TYPE_1"/>
    <property type="match status" value="1"/>
</dbReference>
<evidence type="ECO:0000259" key="9">
    <source>
        <dbReference type="SMART" id="SM01097"/>
    </source>
</evidence>
<dbReference type="SUPFAM" id="SSF52317">
    <property type="entry name" value="Class I glutamine amidotransferase-like"/>
    <property type="match status" value="1"/>
</dbReference>
<feature type="binding site" evidence="8">
    <location>
        <position position="264"/>
    </location>
    <ligand>
        <name>L-glutamine</name>
        <dbReference type="ChEBI" id="CHEBI:58359"/>
    </ligand>
</feature>
<dbReference type="Gene3D" id="3.40.50.880">
    <property type="match status" value="1"/>
</dbReference>
<dbReference type="GO" id="GO:0005524">
    <property type="term" value="F:ATP binding"/>
    <property type="evidence" value="ECO:0007669"/>
    <property type="project" value="UniProtKB-UniRule"/>
</dbReference>
<proteinExistence type="inferred from homology"/>
<dbReference type="InterPro" id="IPR036480">
    <property type="entry name" value="CarbP_synth_ssu_N_sf"/>
</dbReference>
<dbReference type="PRINTS" id="PR00099">
    <property type="entry name" value="CPSGATASE"/>
</dbReference>
<evidence type="ECO:0000256" key="4">
    <source>
        <dbReference type="ARBA" id="ARBA00022741"/>
    </source>
</evidence>
<dbReference type="STRING" id="1797729.A3A60_00865"/>
<evidence type="ECO:0000256" key="3">
    <source>
        <dbReference type="ARBA" id="ARBA00022598"/>
    </source>
</evidence>
<feature type="binding site" evidence="8">
    <location>
        <position position="47"/>
    </location>
    <ligand>
        <name>L-glutamine</name>
        <dbReference type="ChEBI" id="CHEBI:58359"/>
    </ligand>
</feature>
<evidence type="ECO:0000256" key="8">
    <source>
        <dbReference type="HAMAP-Rule" id="MF_01209"/>
    </source>
</evidence>